<name>A0A6A6V2J8_9PLEO</name>
<feature type="domain" description="HTH psq-type" evidence="1">
    <location>
        <begin position="7"/>
        <end position="27"/>
    </location>
</feature>
<evidence type="ECO:0000259" key="1">
    <source>
        <dbReference type="Pfam" id="PF05225"/>
    </source>
</evidence>
<dbReference type="Proteomes" id="UP000799440">
    <property type="component" value="Unassembled WGS sequence"/>
</dbReference>
<evidence type="ECO:0000313" key="3">
    <source>
        <dbReference type="Proteomes" id="UP000799440"/>
    </source>
</evidence>
<protein>
    <recommendedName>
        <fullName evidence="1">HTH psq-type domain-containing protein</fullName>
    </recommendedName>
</protein>
<gene>
    <name evidence="2" type="ORF">M011DRAFT_205255</name>
</gene>
<dbReference type="GO" id="GO:0003677">
    <property type="term" value="F:DNA binding"/>
    <property type="evidence" value="ECO:0007669"/>
    <property type="project" value="InterPro"/>
</dbReference>
<proteinExistence type="predicted"/>
<dbReference type="OrthoDB" id="5231586at2759"/>
<organism evidence="2 3">
    <name type="scientific">Sporormia fimetaria CBS 119925</name>
    <dbReference type="NCBI Taxonomy" id="1340428"/>
    <lineage>
        <taxon>Eukaryota</taxon>
        <taxon>Fungi</taxon>
        <taxon>Dikarya</taxon>
        <taxon>Ascomycota</taxon>
        <taxon>Pezizomycotina</taxon>
        <taxon>Dothideomycetes</taxon>
        <taxon>Pleosporomycetidae</taxon>
        <taxon>Pleosporales</taxon>
        <taxon>Sporormiaceae</taxon>
        <taxon>Sporormia</taxon>
    </lineage>
</organism>
<accession>A0A6A6V2J8</accession>
<dbReference type="AlphaFoldDB" id="A0A6A6V2J8"/>
<evidence type="ECO:0000313" key="2">
    <source>
        <dbReference type="EMBL" id="KAF2743820.1"/>
    </source>
</evidence>
<dbReference type="Pfam" id="PF05225">
    <property type="entry name" value="HTH_psq"/>
    <property type="match status" value="1"/>
</dbReference>
<sequence length="95" mass="10448">MQKDASLTVRRAAKLYNVSRSTLSARRAGKAPRRDCRPTVTRLTVTEEEVIVRHIFELDSRGFSPRLAAVKDMADSLLAARHCKPVGASTGLQAL</sequence>
<dbReference type="EMBL" id="MU006593">
    <property type="protein sequence ID" value="KAF2743820.1"/>
    <property type="molecule type" value="Genomic_DNA"/>
</dbReference>
<keyword evidence="3" id="KW-1185">Reference proteome</keyword>
<reference evidence="2" key="1">
    <citation type="journal article" date="2020" name="Stud. Mycol.">
        <title>101 Dothideomycetes genomes: a test case for predicting lifestyles and emergence of pathogens.</title>
        <authorList>
            <person name="Haridas S."/>
            <person name="Albert R."/>
            <person name="Binder M."/>
            <person name="Bloem J."/>
            <person name="Labutti K."/>
            <person name="Salamov A."/>
            <person name="Andreopoulos B."/>
            <person name="Baker S."/>
            <person name="Barry K."/>
            <person name="Bills G."/>
            <person name="Bluhm B."/>
            <person name="Cannon C."/>
            <person name="Castanera R."/>
            <person name="Culley D."/>
            <person name="Daum C."/>
            <person name="Ezra D."/>
            <person name="Gonzalez J."/>
            <person name="Henrissat B."/>
            <person name="Kuo A."/>
            <person name="Liang C."/>
            <person name="Lipzen A."/>
            <person name="Lutzoni F."/>
            <person name="Magnuson J."/>
            <person name="Mondo S."/>
            <person name="Nolan M."/>
            <person name="Ohm R."/>
            <person name="Pangilinan J."/>
            <person name="Park H.-J."/>
            <person name="Ramirez L."/>
            <person name="Alfaro M."/>
            <person name="Sun H."/>
            <person name="Tritt A."/>
            <person name="Yoshinaga Y."/>
            <person name="Zwiers L.-H."/>
            <person name="Turgeon B."/>
            <person name="Goodwin S."/>
            <person name="Spatafora J."/>
            <person name="Crous P."/>
            <person name="Grigoriev I."/>
        </authorList>
    </citation>
    <scope>NUCLEOTIDE SEQUENCE</scope>
    <source>
        <strain evidence="2">CBS 119925</strain>
    </source>
</reference>
<dbReference type="InterPro" id="IPR007889">
    <property type="entry name" value="HTH_Psq"/>
</dbReference>